<dbReference type="InterPro" id="IPR008207">
    <property type="entry name" value="Sig_transdc_His_kin_Hpt_dom"/>
</dbReference>
<evidence type="ECO:0000256" key="8">
    <source>
        <dbReference type="ARBA" id="ARBA00022840"/>
    </source>
</evidence>
<feature type="domain" description="PAS" evidence="17">
    <location>
        <begin position="315"/>
        <end position="385"/>
    </location>
</feature>
<dbReference type="NCBIfam" id="TIGR00229">
    <property type="entry name" value="sensory_box"/>
    <property type="match status" value="2"/>
</dbReference>
<dbReference type="PROSITE" id="PS50894">
    <property type="entry name" value="HPT"/>
    <property type="match status" value="1"/>
</dbReference>
<dbReference type="SMART" id="SM00086">
    <property type="entry name" value="PAC"/>
    <property type="match status" value="2"/>
</dbReference>
<evidence type="ECO:0000259" key="17">
    <source>
        <dbReference type="PROSITE" id="PS50112"/>
    </source>
</evidence>
<dbReference type="CDD" id="cd00082">
    <property type="entry name" value="HisKA"/>
    <property type="match status" value="1"/>
</dbReference>
<evidence type="ECO:0000256" key="4">
    <source>
        <dbReference type="ARBA" id="ARBA00022475"/>
    </source>
</evidence>
<dbReference type="Gene3D" id="3.30.565.10">
    <property type="entry name" value="Histidine kinase-like ATPase, C-terminal domain"/>
    <property type="match status" value="1"/>
</dbReference>
<dbReference type="SUPFAM" id="SSF55785">
    <property type="entry name" value="PYP-like sensor domain (PAS domain)"/>
    <property type="match status" value="3"/>
</dbReference>
<keyword evidence="14" id="KW-0175">Coiled coil</keyword>
<feature type="domain" description="Response regulatory" evidence="16">
    <location>
        <begin position="697"/>
        <end position="814"/>
    </location>
</feature>
<keyword evidence="9" id="KW-1133">Transmembrane helix</keyword>
<dbReference type="OrthoDB" id="9781208at2"/>
<dbReference type="InterPro" id="IPR005467">
    <property type="entry name" value="His_kinase_dom"/>
</dbReference>
<dbReference type="PRINTS" id="PR00344">
    <property type="entry name" value="BCTRLSENSOR"/>
</dbReference>
<dbReference type="InterPro" id="IPR013656">
    <property type="entry name" value="PAS_4"/>
</dbReference>
<dbReference type="Pfam" id="PF01627">
    <property type="entry name" value="Hpt"/>
    <property type="match status" value="1"/>
</dbReference>
<dbReference type="EC" id="2.7.13.3" evidence="3"/>
<keyword evidence="5 13" id="KW-0597">Phosphoprotein</keyword>
<dbReference type="PROSITE" id="PS50110">
    <property type="entry name" value="RESPONSE_REGULATORY"/>
    <property type="match status" value="1"/>
</dbReference>
<feature type="modified residue" description="Phosphohistidine" evidence="12">
    <location>
        <position position="885"/>
    </location>
</feature>
<keyword evidence="11" id="KW-0472">Membrane</keyword>
<dbReference type="InterPro" id="IPR003594">
    <property type="entry name" value="HATPase_dom"/>
</dbReference>
<dbReference type="Pfam" id="PF08447">
    <property type="entry name" value="PAS_3"/>
    <property type="match status" value="1"/>
</dbReference>
<feature type="coiled-coil region" evidence="14">
    <location>
        <begin position="431"/>
        <end position="458"/>
    </location>
</feature>
<dbReference type="InterPro" id="IPR013655">
    <property type="entry name" value="PAS_fold_3"/>
</dbReference>
<reference evidence="20 21" key="1">
    <citation type="submission" date="2019-02" db="EMBL/GenBank/DDBJ databases">
        <title>Bacterial novel species Emticicia sp. 17J42-9 isolated from soil.</title>
        <authorList>
            <person name="Jung H.-Y."/>
        </authorList>
    </citation>
    <scope>NUCLEOTIDE SEQUENCE [LARGE SCALE GENOMIC DNA]</scope>
    <source>
        <strain evidence="20 21">17J42-9</strain>
    </source>
</reference>
<feature type="domain" description="PAC" evidence="18">
    <location>
        <begin position="134"/>
        <end position="185"/>
    </location>
</feature>
<name>A0A4Q5M4S5_9BACT</name>
<dbReference type="InterPro" id="IPR036097">
    <property type="entry name" value="HisK_dim/P_sf"/>
</dbReference>
<dbReference type="GO" id="GO:0000155">
    <property type="term" value="F:phosphorelay sensor kinase activity"/>
    <property type="evidence" value="ECO:0007669"/>
    <property type="project" value="InterPro"/>
</dbReference>
<accession>A0A4Q5M4S5</accession>
<gene>
    <name evidence="20" type="ORF">EWM59_04890</name>
</gene>
<dbReference type="SMART" id="SM00448">
    <property type="entry name" value="REC"/>
    <property type="match status" value="1"/>
</dbReference>
<dbReference type="EMBL" id="SEWF01000005">
    <property type="protein sequence ID" value="RYU96867.1"/>
    <property type="molecule type" value="Genomic_DNA"/>
</dbReference>
<dbReference type="Pfam" id="PF08448">
    <property type="entry name" value="PAS_4"/>
    <property type="match status" value="1"/>
</dbReference>
<dbReference type="Gene3D" id="1.10.287.130">
    <property type="match status" value="1"/>
</dbReference>
<dbReference type="FunFam" id="3.30.565.10:FF:000010">
    <property type="entry name" value="Sensor histidine kinase RcsC"/>
    <property type="match status" value="1"/>
</dbReference>
<dbReference type="InterPro" id="IPR036641">
    <property type="entry name" value="HPT_dom_sf"/>
</dbReference>
<dbReference type="Pfam" id="PF13426">
    <property type="entry name" value="PAS_9"/>
    <property type="match status" value="1"/>
</dbReference>
<evidence type="ECO:0000256" key="6">
    <source>
        <dbReference type="ARBA" id="ARBA00022692"/>
    </source>
</evidence>
<dbReference type="PROSITE" id="PS50113">
    <property type="entry name" value="PAC"/>
    <property type="match status" value="2"/>
</dbReference>
<dbReference type="GO" id="GO:0005886">
    <property type="term" value="C:plasma membrane"/>
    <property type="evidence" value="ECO:0007669"/>
    <property type="project" value="UniProtKB-SubCell"/>
</dbReference>
<dbReference type="Pfam" id="PF02518">
    <property type="entry name" value="HATPase_c"/>
    <property type="match status" value="1"/>
</dbReference>
<evidence type="ECO:0000259" key="15">
    <source>
        <dbReference type="PROSITE" id="PS50109"/>
    </source>
</evidence>
<evidence type="ECO:0000256" key="5">
    <source>
        <dbReference type="ARBA" id="ARBA00022553"/>
    </source>
</evidence>
<dbReference type="SMART" id="SM00091">
    <property type="entry name" value="PAS"/>
    <property type="match status" value="3"/>
</dbReference>
<dbReference type="Gene3D" id="3.30.450.20">
    <property type="entry name" value="PAS domain"/>
    <property type="match status" value="3"/>
</dbReference>
<keyword evidence="7" id="KW-0547">Nucleotide-binding</keyword>
<comment type="catalytic activity">
    <reaction evidence="1">
        <text>ATP + protein L-histidine = ADP + protein N-phospho-L-histidine.</text>
        <dbReference type="EC" id="2.7.13.3"/>
    </reaction>
</comment>
<dbReference type="InterPro" id="IPR036890">
    <property type="entry name" value="HATPase_C_sf"/>
</dbReference>
<evidence type="ECO:0000313" key="20">
    <source>
        <dbReference type="EMBL" id="RYU96867.1"/>
    </source>
</evidence>
<dbReference type="Pfam" id="PF00072">
    <property type="entry name" value="Response_reg"/>
    <property type="match status" value="1"/>
</dbReference>
<evidence type="ECO:0000259" key="16">
    <source>
        <dbReference type="PROSITE" id="PS50110"/>
    </source>
</evidence>
<dbReference type="PANTHER" id="PTHR45339">
    <property type="entry name" value="HYBRID SIGNAL TRANSDUCTION HISTIDINE KINASE J"/>
    <property type="match status" value="1"/>
</dbReference>
<dbReference type="SUPFAM" id="SSF55874">
    <property type="entry name" value="ATPase domain of HSP90 chaperone/DNA topoisomerase II/histidine kinase"/>
    <property type="match status" value="1"/>
</dbReference>
<dbReference type="PROSITE" id="PS50109">
    <property type="entry name" value="HIS_KIN"/>
    <property type="match status" value="1"/>
</dbReference>
<keyword evidence="21" id="KW-1185">Reference proteome</keyword>
<keyword evidence="4" id="KW-1003">Cell membrane</keyword>
<dbReference type="Gene3D" id="1.20.120.160">
    <property type="entry name" value="HPT domain"/>
    <property type="match status" value="1"/>
</dbReference>
<feature type="domain" description="Histidine kinase" evidence="15">
    <location>
        <begin position="458"/>
        <end position="678"/>
    </location>
</feature>
<dbReference type="SUPFAM" id="SSF47226">
    <property type="entry name" value="Histidine-containing phosphotransfer domain, HPT domain"/>
    <property type="match status" value="1"/>
</dbReference>
<keyword evidence="6" id="KW-0812">Transmembrane</keyword>
<feature type="domain" description="PAC" evidence="18">
    <location>
        <begin position="388"/>
        <end position="440"/>
    </location>
</feature>
<sequence length="946" mass="107514">MEEIELLKKQIEQERDARMKAEALLQEQTMQLSQVKEQLHKVNANFERQIEEGDAALQQSENRYQQLIESLRDIIYKISPEGYFTFVNPVVEQVLGYDEKEIIGKHFTELVLPEYREPLVNFYWNMMKEKQGSTYTEFPVLAKDQRTVWIGQSVHLLKQDNRIVELSAVARDITEKKNTGDVLRTTQGRLAALITNLQKAVLVEDENRKVILVNQLFCDFFGIAATPEALIGTNYTESLAQVMYSFEDAEGFVQRMTELLNNQEIVVEEKLTTADGRILERDYIPIFLEGAYRGNLWEYADITQRHLSTETIRKSEEKYRSIMDNMELGLLEVDNDQRIIRAYDRFCKMIGYSEEELVGKIAPELFISKEYESVLEAEQEKRSHGKGSSYEMKLIRKDGNPLWAIISGTPIIDEYGNTVGSIGIHYDITQRKELEQELEKAKQVAEEASQAEKQFLANMSHEIRTPLNAIIGMTHLLFDTRPSQQQKEYLDILKTTADFLHGLISNLLDMAKIEDGKIEVKKKSFDLIGLLRTTQQIFKIKLGNRPITLDLMIDGQISGNYIGDDLLLNQILLNIVGNAEKFTQEGAIDIMVKVKKEEGDNCLLEFKVSDTGIGIPEEKLDLIFQKFEQVTIHGNKHKGTGLGLTITKQLIELQGGSISVKSHEGQGSTFTFTLPLQRVADGTIKKEPSADDLSVSQVLVAEDNAMNQKYISNLLNKWNIPFIIAPDGKKAVELAQQQTFDIILMDIQMPNMDGYEATIHIRNTENLNKKTPIIALTASAMIDQKNRAMAVGMNDFISKPFTPNHLLGTIQEYLNAKKAPAKEVVSSTGGKIELNRACLTEMYGNDKEYAADMFQTFLTEVVPDFGTLQGAITNEDWENLAKAVHKLKPTLAMVGLTELEKRMLDFEEKVRITPDKENLLNIWKDIFADINQSLPIIKNELAKLRT</sequence>
<comment type="caution">
    <text evidence="20">The sequence shown here is derived from an EMBL/GenBank/DDBJ whole genome shotgun (WGS) entry which is preliminary data.</text>
</comment>
<dbReference type="InterPro" id="IPR003661">
    <property type="entry name" value="HisK_dim/P_dom"/>
</dbReference>
<dbReference type="PANTHER" id="PTHR45339:SF1">
    <property type="entry name" value="HYBRID SIGNAL TRANSDUCTION HISTIDINE KINASE J"/>
    <property type="match status" value="1"/>
</dbReference>
<evidence type="ECO:0000256" key="1">
    <source>
        <dbReference type="ARBA" id="ARBA00000085"/>
    </source>
</evidence>
<dbReference type="GO" id="GO:0005524">
    <property type="term" value="F:ATP binding"/>
    <property type="evidence" value="ECO:0007669"/>
    <property type="project" value="UniProtKB-KW"/>
</dbReference>
<dbReference type="RefSeq" id="WP_130019822.1">
    <property type="nucleotide sequence ID" value="NZ_SEWF01000005.1"/>
</dbReference>
<evidence type="ECO:0000256" key="3">
    <source>
        <dbReference type="ARBA" id="ARBA00012438"/>
    </source>
</evidence>
<dbReference type="SMART" id="SM00387">
    <property type="entry name" value="HATPase_c"/>
    <property type="match status" value="1"/>
</dbReference>
<dbReference type="AlphaFoldDB" id="A0A4Q5M4S5"/>
<evidence type="ECO:0000256" key="2">
    <source>
        <dbReference type="ARBA" id="ARBA00004651"/>
    </source>
</evidence>
<feature type="coiled-coil region" evidence="14">
    <location>
        <begin position="4"/>
        <end position="70"/>
    </location>
</feature>
<keyword evidence="8" id="KW-0067">ATP-binding</keyword>
<dbReference type="InterPro" id="IPR000700">
    <property type="entry name" value="PAS-assoc_C"/>
</dbReference>
<evidence type="ECO:0000259" key="18">
    <source>
        <dbReference type="PROSITE" id="PS50113"/>
    </source>
</evidence>
<dbReference type="SMART" id="SM00388">
    <property type="entry name" value="HisKA"/>
    <property type="match status" value="1"/>
</dbReference>
<dbReference type="CDD" id="cd17546">
    <property type="entry name" value="REC_hyHK_CKI1_RcsC-like"/>
    <property type="match status" value="1"/>
</dbReference>
<dbReference type="PROSITE" id="PS50112">
    <property type="entry name" value="PAS"/>
    <property type="match status" value="2"/>
</dbReference>
<dbReference type="Gene3D" id="3.40.50.2300">
    <property type="match status" value="1"/>
</dbReference>
<evidence type="ECO:0000256" key="12">
    <source>
        <dbReference type="PROSITE-ProRule" id="PRU00110"/>
    </source>
</evidence>
<feature type="domain" description="HPt" evidence="19">
    <location>
        <begin position="846"/>
        <end position="944"/>
    </location>
</feature>
<dbReference type="InterPro" id="IPR011006">
    <property type="entry name" value="CheY-like_superfamily"/>
</dbReference>
<protein>
    <recommendedName>
        <fullName evidence="3">histidine kinase</fullName>
        <ecNumber evidence="3">2.7.13.3</ecNumber>
    </recommendedName>
</protein>
<dbReference type="InterPro" id="IPR035965">
    <property type="entry name" value="PAS-like_dom_sf"/>
</dbReference>
<evidence type="ECO:0000256" key="11">
    <source>
        <dbReference type="ARBA" id="ARBA00023136"/>
    </source>
</evidence>
<evidence type="ECO:0000256" key="7">
    <source>
        <dbReference type="ARBA" id="ARBA00022741"/>
    </source>
</evidence>
<dbReference type="InterPro" id="IPR000014">
    <property type="entry name" value="PAS"/>
</dbReference>
<dbReference type="CDD" id="cd16922">
    <property type="entry name" value="HATPase_EvgS-ArcB-TorS-like"/>
    <property type="match status" value="1"/>
</dbReference>
<dbReference type="Pfam" id="PF00512">
    <property type="entry name" value="HisKA"/>
    <property type="match status" value="1"/>
</dbReference>
<dbReference type="InterPro" id="IPR004358">
    <property type="entry name" value="Sig_transdc_His_kin-like_C"/>
</dbReference>
<keyword evidence="10" id="KW-0902">Two-component regulatory system</keyword>
<dbReference type="InterPro" id="IPR001610">
    <property type="entry name" value="PAC"/>
</dbReference>
<evidence type="ECO:0000259" key="19">
    <source>
        <dbReference type="PROSITE" id="PS50894"/>
    </source>
</evidence>
<evidence type="ECO:0000256" key="13">
    <source>
        <dbReference type="PROSITE-ProRule" id="PRU00169"/>
    </source>
</evidence>
<evidence type="ECO:0000313" key="21">
    <source>
        <dbReference type="Proteomes" id="UP000293162"/>
    </source>
</evidence>
<proteinExistence type="predicted"/>
<comment type="subcellular location">
    <subcellularLocation>
        <location evidence="2">Cell membrane</location>
        <topology evidence="2">Multi-pass membrane protein</topology>
    </subcellularLocation>
</comment>
<evidence type="ECO:0000256" key="9">
    <source>
        <dbReference type="ARBA" id="ARBA00022989"/>
    </source>
</evidence>
<dbReference type="SUPFAM" id="SSF52172">
    <property type="entry name" value="CheY-like"/>
    <property type="match status" value="1"/>
</dbReference>
<evidence type="ECO:0000256" key="14">
    <source>
        <dbReference type="SAM" id="Coils"/>
    </source>
</evidence>
<dbReference type="Proteomes" id="UP000293162">
    <property type="component" value="Unassembled WGS sequence"/>
</dbReference>
<organism evidence="20 21">
    <name type="scientific">Emticicia agri</name>
    <dbReference type="NCBI Taxonomy" id="2492393"/>
    <lineage>
        <taxon>Bacteria</taxon>
        <taxon>Pseudomonadati</taxon>
        <taxon>Bacteroidota</taxon>
        <taxon>Cytophagia</taxon>
        <taxon>Cytophagales</taxon>
        <taxon>Leadbetterellaceae</taxon>
        <taxon>Emticicia</taxon>
    </lineage>
</organism>
<feature type="modified residue" description="4-aspartylphosphate" evidence="13">
    <location>
        <position position="746"/>
    </location>
</feature>
<dbReference type="InterPro" id="IPR001789">
    <property type="entry name" value="Sig_transdc_resp-reg_receiver"/>
</dbReference>
<dbReference type="CDD" id="cd00130">
    <property type="entry name" value="PAS"/>
    <property type="match status" value="3"/>
</dbReference>
<evidence type="ECO:0000256" key="10">
    <source>
        <dbReference type="ARBA" id="ARBA00023012"/>
    </source>
</evidence>
<dbReference type="SUPFAM" id="SSF47384">
    <property type="entry name" value="Homodimeric domain of signal transducing histidine kinase"/>
    <property type="match status" value="1"/>
</dbReference>
<feature type="domain" description="PAS" evidence="17">
    <location>
        <begin position="60"/>
        <end position="130"/>
    </location>
</feature>